<gene>
    <name evidence="2" type="ORF">GKO46_09260</name>
    <name evidence="3" type="ORF">GKO48_12280</name>
</gene>
<name>A0AAJ6CVN4_9CHLR</name>
<proteinExistence type="predicted"/>
<reference evidence="4" key="3">
    <citation type="submission" date="2023-06" db="EMBL/GenBank/DDBJ databases">
        <title>Pangenomics reveal diversification of enzyme families and niche specialization in globally abundant SAR202 bacteria.</title>
        <authorList>
            <person name="Saw J.H.W."/>
        </authorList>
    </citation>
    <scope>NUCLEOTIDE SEQUENCE [LARGE SCALE GENOMIC DNA]</scope>
    <source>
        <strain evidence="4">JH1073</strain>
    </source>
</reference>
<dbReference type="RefSeq" id="WP_342825449.1">
    <property type="nucleotide sequence ID" value="NZ_CP046146.1"/>
</dbReference>
<accession>A0AAJ6CVN4</accession>
<evidence type="ECO:0000313" key="4">
    <source>
        <dbReference type="Proteomes" id="UP001219901"/>
    </source>
</evidence>
<organism evidence="3 4">
    <name type="scientific">Candidatus Lucifugimonas marina</name>
    <dbReference type="NCBI Taxonomy" id="3038979"/>
    <lineage>
        <taxon>Bacteria</taxon>
        <taxon>Bacillati</taxon>
        <taxon>Chloroflexota</taxon>
        <taxon>Dehalococcoidia</taxon>
        <taxon>SAR202 cluster</taxon>
        <taxon>Candidatus Lucifugimonadales</taxon>
        <taxon>Candidatus Lucifugimonadaceae</taxon>
        <taxon>Candidatus Lucifugimonas</taxon>
    </lineage>
</organism>
<dbReference type="Proteomes" id="UP001321249">
    <property type="component" value="Unassembled WGS sequence"/>
</dbReference>
<evidence type="ECO:0000313" key="5">
    <source>
        <dbReference type="Proteomes" id="UP001321249"/>
    </source>
</evidence>
<keyword evidence="4" id="KW-1185">Reference proteome</keyword>
<evidence type="ECO:0000313" key="2">
    <source>
        <dbReference type="EMBL" id="MDG0867256.1"/>
    </source>
</evidence>
<sequence>MARRSQWDDNPEIWEHAARLRAGGLTYSEIRGRLAVKDKSRLGLEVIPTEDVIRYNLKKRSLIGKTASTLPPDELEEHYRALTYMGNVLKGKIQSPMDKGAIPLGWEGFEIGKIGWPDPRTEAEEEVSQEWDETSSGPEAFSQYDYFHRHMNATLLGRKVINLLAALKRTAAGYKEERIKLRNVVATAINKALPETDDTQREDLIGTLFSRINPRPTQKTTRPRRVPGPTRKRSPTEARTAEKVAEVLEQLRSSDANAELKKQLRKLSIAQSYLSDALSPKTKVRRMIQDSECELCSAKPLERAE</sequence>
<reference evidence="3" key="2">
    <citation type="journal article" date="2023" name="Nat. Commun.">
        <title>Cultivation of marine bacteria of the SAR202 clade.</title>
        <authorList>
            <person name="Lim Y."/>
            <person name="Seo J.H."/>
            <person name="Giovannoni S.J."/>
            <person name="Kang I."/>
            <person name="Cho J.C."/>
        </authorList>
    </citation>
    <scope>NUCLEOTIDE SEQUENCE</scope>
    <source>
        <strain evidence="3">JH1073</strain>
    </source>
</reference>
<evidence type="ECO:0000256" key="1">
    <source>
        <dbReference type="SAM" id="MobiDB-lite"/>
    </source>
</evidence>
<reference evidence="4 5" key="1">
    <citation type="submission" date="2019-11" db="EMBL/GenBank/DDBJ databases">
        <authorList>
            <person name="Cho J.-C."/>
        </authorList>
    </citation>
    <scope>NUCLEOTIDE SEQUENCE [LARGE SCALE GENOMIC DNA]</scope>
    <source>
        <strain evidence="3 4">JH1073</strain>
        <strain evidence="2 5">JH702</strain>
    </source>
</reference>
<evidence type="ECO:0000313" key="3">
    <source>
        <dbReference type="EMBL" id="WFG40354.1"/>
    </source>
</evidence>
<protein>
    <submittedName>
        <fullName evidence="3">Uncharacterized protein</fullName>
    </submittedName>
</protein>
<dbReference type="EMBL" id="CP046147">
    <property type="protein sequence ID" value="WFG40354.1"/>
    <property type="molecule type" value="Genomic_DNA"/>
</dbReference>
<feature type="region of interest" description="Disordered" evidence="1">
    <location>
        <begin position="213"/>
        <end position="241"/>
    </location>
</feature>
<dbReference type="Proteomes" id="UP001219901">
    <property type="component" value="Chromosome"/>
</dbReference>
<dbReference type="AlphaFoldDB" id="A0AAJ6CVN4"/>
<feature type="compositionally biased region" description="Basic residues" evidence="1">
    <location>
        <begin position="221"/>
        <end position="233"/>
    </location>
</feature>
<dbReference type="EMBL" id="WMBE01000003">
    <property type="protein sequence ID" value="MDG0867256.1"/>
    <property type="molecule type" value="Genomic_DNA"/>
</dbReference>